<evidence type="ECO:0000313" key="2">
    <source>
        <dbReference type="Proteomes" id="UP000051378"/>
    </source>
</evidence>
<dbReference type="SUPFAM" id="SSF159121">
    <property type="entry name" value="BC4932-like"/>
    <property type="match status" value="1"/>
</dbReference>
<dbReference type="PATRIC" id="fig|1423744.4.peg.467"/>
<dbReference type="InterPro" id="IPR036166">
    <property type="entry name" value="YxeA-like_sf"/>
</dbReference>
<dbReference type="Proteomes" id="UP000051378">
    <property type="component" value="Unassembled WGS sequence"/>
</dbReference>
<accession>A0A0R2DKZ8</accession>
<sequence length="130" mass="14634">MKKIIGIIMLVVIVLVGGFSFKYYSDTYKSQDAYAIVKQAPTVEAEKDSNGQLVADSNNKQIYSYNYKETFVFENGTKQDTEFSVRSINKDNVPYAVGQYVKGELSKTRVNNTTLVEKSQVPQSVVNQLK</sequence>
<dbReference type="EMBL" id="AYZL01000016">
    <property type="protein sequence ID" value="KRN04358.1"/>
    <property type="molecule type" value="Genomic_DNA"/>
</dbReference>
<keyword evidence="2" id="KW-1185">Reference proteome</keyword>
<gene>
    <name evidence="1" type="ORF">FC86_GL000456</name>
</gene>
<dbReference type="AlphaFoldDB" id="A0A0R2DKZ8"/>
<name>A0A0R2DKZ8_9LACO</name>
<organism evidence="1 2">
    <name type="scientific">Holzapfeliella floricola DSM 23037 = JCM 16512</name>
    <dbReference type="NCBI Taxonomy" id="1423744"/>
    <lineage>
        <taxon>Bacteria</taxon>
        <taxon>Bacillati</taxon>
        <taxon>Bacillota</taxon>
        <taxon>Bacilli</taxon>
        <taxon>Lactobacillales</taxon>
        <taxon>Lactobacillaceae</taxon>
        <taxon>Holzapfeliella</taxon>
    </lineage>
</organism>
<evidence type="ECO:0008006" key="3">
    <source>
        <dbReference type="Google" id="ProtNLM"/>
    </source>
</evidence>
<protein>
    <recommendedName>
        <fullName evidence="3">DUF1093 domain-containing protein</fullName>
    </recommendedName>
</protein>
<comment type="caution">
    <text evidence="1">The sequence shown here is derived from an EMBL/GenBank/DDBJ whole genome shotgun (WGS) entry which is preliminary data.</text>
</comment>
<dbReference type="Gene3D" id="2.40.50.480">
    <property type="match status" value="1"/>
</dbReference>
<dbReference type="OrthoDB" id="2146259at2"/>
<reference evidence="1 2" key="1">
    <citation type="journal article" date="2015" name="Genome Announc.">
        <title>Expanding the biotechnology potential of lactobacilli through comparative genomics of 213 strains and associated genera.</title>
        <authorList>
            <person name="Sun Z."/>
            <person name="Harris H.M."/>
            <person name="McCann A."/>
            <person name="Guo C."/>
            <person name="Argimon S."/>
            <person name="Zhang W."/>
            <person name="Yang X."/>
            <person name="Jeffery I.B."/>
            <person name="Cooney J.C."/>
            <person name="Kagawa T.F."/>
            <person name="Liu W."/>
            <person name="Song Y."/>
            <person name="Salvetti E."/>
            <person name="Wrobel A."/>
            <person name="Rasinkangas P."/>
            <person name="Parkhill J."/>
            <person name="Rea M.C."/>
            <person name="O'Sullivan O."/>
            <person name="Ritari J."/>
            <person name="Douillard F.P."/>
            <person name="Paul Ross R."/>
            <person name="Yang R."/>
            <person name="Briner A.E."/>
            <person name="Felis G.E."/>
            <person name="de Vos W.M."/>
            <person name="Barrangou R."/>
            <person name="Klaenhammer T.R."/>
            <person name="Caufield P.W."/>
            <person name="Cui Y."/>
            <person name="Zhang H."/>
            <person name="O'Toole P.W."/>
        </authorList>
    </citation>
    <scope>NUCLEOTIDE SEQUENCE [LARGE SCALE GENOMIC DNA]</scope>
    <source>
        <strain evidence="1 2">DSM 23037</strain>
    </source>
</reference>
<dbReference type="RefSeq" id="WP_056974678.1">
    <property type="nucleotide sequence ID" value="NZ_AYZL01000016.1"/>
</dbReference>
<evidence type="ECO:0000313" key="1">
    <source>
        <dbReference type="EMBL" id="KRN04358.1"/>
    </source>
</evidence>
<proteinExistence type="predicted"/>